<dbReference type="HOGENOM" id="CLU_184335_0_0_5"/>
<gene>
    <name evidence="1" type="ORF">Sphch_0748</name>
</gene>
<name>F6EZT2_SPHCR</name>
<reference evidence="1 2" key="1">
    <citation type="submission" date="2011-05" db="EMBL/GenBank/DDBJ databases">
        <title>Complete sequence of chromosome 1 of Sphingobium chlorophenolicum L-1.</title>
        <authorList>
            <consortium name="US DOE Joint Genome Institute"/>
            <person name="Lucas S."/>
            <person name="Han J."/>
            <person name="Lapidus A."/>
            <person name="Cheng J.-F."/>
            <person name="Goodwin L."/>
            <person name="Pitluck S."/>
            <person name="Peters L."/>
            <person name="Daligault H."/>
            <person name="Han C."/>
            <person name="Tapia R."/>
            <person name="Land M."/>
            <person name="Hauser L."/>
            <person name="Kyrpides N."/>
            <person name="Ivanova N."/>
            <person name="Pagani I."/>
            <person name="Turner P."/>
            <person name="Copley S."/>
            <person name="Woyke T."/>
        </authorList>
    </citation>
    <scope>NUCLEOTIDE SEQUENCE [LARGE SCALE GENOMIC DNA]</scope>
    <source>
        <strain evidence="1 2">L-1</strain>
    </source>
</reference>
<dbReference type="KEGG" id="sch:Sphch_0748"/>
<dbReference type="RefSeq" id="WP_013846708.1">
    <property type="nucleotide sequence ID" value="NC_015593.1"/>
</dbReference>
<evidence type="ECO:0000313" key="2">
    <source>
        <dbReference type="Proteomes" id="UP000007150"/>
    </source>
</evidence>
<dbReference type="EMBL" id="CP002798">
    <property type="protein sequence ID" value="AEG48443.1"/>
    <property type="molecule type" value="Genomic_DNA"/>
</dbReference>
<dbReference type="Proteomes" id="UP000007150">
    <property type="component" value="Chromosome 1"/>
</dbReference>
<accession>F6EZT2</accession>
<proteinExistence type="predicted"/>
<organism evidence="1 2">
    <name type="scientific">Sphingobium chlorophenolicum L-1</name>
    <dbReference type="NCBI Taxonomy" id="690566"/>
    <lineage>
        <taxon>Bacteria</taxon>
        <taxon>Pseudomonadati</taxon>
        <taxon>Pseudomonadota</taxon>
        <taxon>Alphaproteobacteria</taxon>
        <taxon>Sphingomonadales</taxon>
        <taxon>Sphingomonadaceae</taxon>
        <taxon>Sphingobium</taxon>
    </lineage>
</organism>
<dbReference type="AlphaFoldDB" id="F6EZT2"/>
<protein>
    <submittedName>
        <fullName evidence="1">Uncharacterized protein</fullName>
    </submittedName>
</protein>
<dbReference type="STRING" id="690566.Sphch_0748"/>
<keyword evidence="2" id="KW-1185">Reference proteome</keyword>
<evidence type="ECO:0000313" key="1">
    <source>
        <dbReference type="EMBL" id="AEG48443.1"/>
    </source>
</evidence>
<sequence length="94" mass="10133">MFKITGLDKITRELGEAQKAFAEIDGELGTVNFDPNDPASIEAAIQGVEEMIDAKLGNYASNSIVAPMVDEMKEKYREAIIEKAAGARLGDGED</sequence>